<dbReference type="InterPro" id="IPR024442">
    <property type="entry name" value="Transposase_Zn_ribbon"/>
</dbReference>
<name>A0A5J6MLW4_9PROT</name>
<gene>
    <name evidence="2" type="ORF">FRZ44_34310</name>
</gene>
<dbReference type="Pfam" id="PF12760">
    <property type="entry name" value="Zn_ribbon_IS1595"/>
    <property type="match status" value="1"/>
</dbReference>
<evidence type="ECO:0000259" key="1">
    <source>
        <dbReference type="SMART" id="SM01126"/>
    </source>
</evidence>
<dbReference type="PANTHER" id="PTHR47163:SF2">
    <property type="entry name" value="SI:DKEY-17M8.2"/>
    <property type="match status" value="1"/>
</dbReference>
<dbReference type="SMART" id="SM01126">
    <property type="entry name" value="DDE_Tnp_IS1595"/>
    <property type="match status" value="1"/>
</dbReference>
<dbReference type="RefSeq" id="WP_191908149.1">
    <property type="nucleotide sequence ID" value="NZ_CP042906.1"/>
</dbReference>
<organism evidence="2 3">
    <name type="scientific">Hypericibacter terrae</name>
    <dbReference type="NCBI Taxonomy" id="2602015"/>
    <lineage>
        <taxon>Bacteria</taxon>
        <taxon>Pseudomonadati</taxon>
        <taxon>Pseudomonadota</taxon>
        <taxon>Alphaproteobacteria</taxon>
        <taxon>Rhodospirillales</taxon>
        <taxon>Dongiaceae</taxon>
        <taxon>Hypericibacter</taxon>
    </lineage>
</organism>
<evidence type="ECO:0000313" key="3">
    <source>
        <dbReference type="Proteomes" id="UP000326202"/>
    </source>
</evidence>
<dbReference type="InterPro" id="IPR053164">
    <property type="entry name" value="IS1016-like_transposase"/>
</dbReference>
<dbReference type="AlphaFoldDB" id="A0A5J6MLW4"/>
<dbReference type="NCBIfam" id="NF033547">
    <property type="entry name" value="transpos_IS1595"/>
    <property type="match status" value="1"/>
</dbReference>
<dbReference type="KEGG" id="htq:FRZ44_34310"/>
<dbReference type="EMBL" id="CP042906">
    <property type="protein sequence ID" value="QEX18127.1"/>
    <property type="molecule type" value="Genomic_DNA"/>
</dbReference>
<feature type="domain" description="ISXO2-like transposase" evidence="1">
    <location>
        <begin position="132"/>
        <end position="281"/>
    </location>
</feature>
<protein>
    <submittedName>
        <fullName evidence="2">DDE transposase</fullName>
    </submittedName>
</protein>
<evidence type="ECO:0000313" key="2">
    <source>
        <dbReference type="EMBL" id="QEX18127.1"/>
    </source>
</evidence>
<reference evidence="2 3" key="1">
    <citation type="submission" date="2019-08" db="EMBL/GenBank/DDBJ databases">
        <title>Hyperibacter terrae gen. nov., sp. nov. and Hyperibacter viscosus sp. nov., two new members in the family Rhodospirillaceae isolated from the rhizosphere of Hypericum perforatum.</title>
        <authorList>
            <person name="Noviana Z."/>
        </authorList>
    </citation>
    <scope>NUCLEOTIDE SEQUENCE [LARGE SCALE GENOMIC DNA]</scope>
    <source>
        <strain evidence="2 3">R5913</strain>
    </source>
</reference>
<dbReference type="Pfam" id="PF12762">
    <property type="entry name" value="DDE_Tnp_IS1595"/>
    <property type="match status" value="1"/>
</dbReference>
<accession>A0A5J6MLW4</accession>
<sequence length="314" mass="35554">MTATVDLTNPIFTDLEKAREHFEAIRWPNGPHCPFCGSFDRVATLGGKSMGPGWYHCKDCRRKFTAAVGTIYERSHIPMTKWLLATHLMCASKKGMSAHQLHWMIGLPYKTAWFMAHRIREGMRDLSPAPGSMGGEGKTVEADETFIGGKEKNKHRNKRNAGNIGGTGKEIAFSLVERGGRVRSQHIPDVTAKTLREILVSQLDRDTSLMTDDAGQYRHMHRDFRHETVNHGTGEYVRGEAHTNTVEGYFSILKRGITGTYHHVSQQHLKRYLAEFDFRYNERAALDVTDVERATKAVKGVVGKRVTYQQPSRR</sequence>
<proteinExistence type="predicted"/>
<dbReference type="PANTHER" id="PTHR47163">
    <property type="entry name" value="DDE_TNP_IS1595 DOMAIN-CONTAINING PROTEIN"/>
    <property type="match status" value="1"/>
</dbReference>
<keyword evidence="3" id="KW-1185">Reference proteome</keyword>
<dbReference type="Proteomes" id="UP000326202">
    <property type="component" value="Chromosome"/>
</dbReference>
<dbReference type="InterPro" id="IPR024445">
    <property type="entry name" value="Tnp_ISXO2-like"/>
</dbReference>